<name>A0ABS2DCK7_9BACI</name>
<dbReference type="RefSeq" id="WP_204201581.1">
    <property type="nucleotide sequence ID" value="NZ_JAFELM010000003.1"/>
</dbReference>
<organism evidence="1 2">
    <name type="scientific">Bacillus suaedaesalsae</name>
    <dbReference type="NCBI Taxonomy" id="2810349"/>
    <lineage>
        <taxon>Bacteria</taxon>
        <taxon>Bacillati</taxon>
        <taxon>Bacillota</taxon>
        <taxon>Bacilli</taxon>
        <taxon>Bacillales</taxon>
        <taxon>Bacillaceae</taxon>
        <taxon>Bacillus</taxon>
    </lineage>
</organism>
<sequence length="81" mass="9436">MLFILVKISSNKRVFGGIYINTFTIRIKPQPNESLLSYLVRLSNANGTTLHRLINSLSWNTNKYFQDEMKILIDYSPYSHP</sequence>
<protein>
    <submittedName>
        <fullName evidence="1">TniQ family protein</fullName>
    </submittedName>
</protein>
<comment type="caution">
    <text evidence="1">The sequence shown here is derived from an EMBL/GenBank/DDBJ whole genome shotgun (WGS) entry which is preliminary data.</text>
</comment>
<dbReference type="EMBL" id="JAFELM010000003">
    <property type="protein sequence ID" value="MBM6616186.1"/>
    <property type="molecule type" value="Genomic_DNA"/>
</dbReference>
<gene>
    <name evidence="1" type="ORF">JR050_00575</name>
</gene>
<reference evidence="1 2" key="1">
    <citation type="submission" date="2021-02" db="EMBL/GenBank/DDBJ databases">
        <title>Bacillus sp. RD4P76, an endophyte from a halophyte.</title>
        <authorList>
            <person name="Sun J.-Q."/>
        </authorList>
    </citation>
    <scope>NUCLEOTIDE SEQUENCE [LARGE SCALE GENOMIC DNA]</scope>
    <source>
        <strain evidence="1 2">RD4P76</strain>
    </source>
</reference>
<accession>A0ABS2DCK7</accession>
<dbReference type="Proteomes" id="UP001518925">
    <property type="component" value="Unassembled WGS sequence"/>
</dbReference>
<evidence type="ECO:0000313" key="2">
    <source>
        <dbReference type="Proteomes" id="UP001518925"/>
    </source>
</evidence>
<proteinExistence type="predicted"/>
<evidence type="ECO:0000313" key="1">
    <source>
        <dbReference type="EMBL" id="MBM6616186.1"/>
    </source>
</evidence>
<keyword evidence="2" id="KW-1185">Reference proteome</keyword>